<dbReference type="Pfam" id="PF12698">
    <property type="entry name" value="ABC2_membrane_3"/>
    <property type="match status" value="1"/>
</dbReference>
<dbReference type="PANTHER" id="PTHR19229:SF250">
    <property type="entry name" value="ABC TRANSPORTER DOMAIN-CONTAINING PROTEIN-RELATED"/>
    <property type="match status" value="1"/>
</dbReference>
<evidence type="ECO:0000256" key="10">
    <source>
        <dbReference type="ARBA" id="ARBA00023136"/>
    </source>
</evidence>
<feature type="transmembrane region" description="Helical" evidence="13">
    <location>
        <begin position="1108"/>
        <end position="1129"/>
    </location>
</feature>
<evidence type="ECO:0000256" key="8">
    <source>
        <dbReference type="ARBA" id="ARBA00022989"/>
    </source>
</evidence>
<keyword evidence="4" id="KW-0547">Nucleotide-binding</keyword>
<evidence type="ECO:0000256" key="9">
    <source>
        <dbReference type="ARBA" id="ARBA00023125"/>
    </source>
</evidence>
<dbReference type="InterPro" id="IPR003593">
    <property type="entry name" value="AAA+_ATPase"/>
</dbReference>
<accession>A0A8T0EDI3</accession>
<dbReference type="GO" id="GO:0140359">
    <property type="term" value="F:ABC-type transporter activity"/>
    <property type="evidence" value="ECO:0007669"/>
    <property type="project" value="InterPro"/>
</dbReference>
<keyword evidence="5 11" id="KW-0863">Zinc-finger</keyword>
<keyword evidence="6" id="KW-0862">Zinc</keyword>
<dbReference type="Pfam" id="PF00005">
    <property type="entry name" value="ABC_tran"/>
    <property type="match status" value="2"/>
</dbReference>
<feature type="domain" description="ABC transporter" evidence="14">
    <location>
        <begin position="1182"/>
        <end position="1413"/>
    </location>
</feature>
<keyword evidence="17" id="KW-1185">Reference proteome</keyword>
<dbReference type="GO" id="GO:0005319">
    <property type="term" value="F:lipid transporter activity"/>
    <property type="evidence" value="ECO:0007669"/>
    <property type="project" value="TreeGrafter"/>
</dbReference>
<evidence type="ECO:0000256" key="4">
    <source>
        <dbReference type="ARBA" id="ARBA00022741"/>
    </source>
</evidence>
<dbReference type="FunFam" id="3.40.50.300:FF:000933">
    <property type="entry name" value="ABC transporter A family member 7"/>
    <property type="match status" value="1"/>
</dbReference>
<feature type="transmembrane region" description="Helical" evidence="13">
    <location>
        <begin position="228"/>
        <end position="250"/>
    </location>
</feature>
<keyword evidence="10 13" id="KW-0472">Membrane</keyword>
<feature type="transmembrane region" description="Helical" evidence="13">
    <location>
        <begin position="664"/>
        <end position="685"/>
    </location>
</feature>
<evidence type="ECO:0000256" key="3">
    <source>
        <dbReference type="ARBA" id="ARBA00022723"/>
    </source>
</evidence>
<dbReference type="SMART" id="SM00980">
    <property type="entry name" value="THAP"/>
    <property type="match status" value="1"/>
</dbReference>
<dbReference type="GO" id="GO:0016887">
    <property type="term" value="F:ATP hydrolysis activity"/>
    <property type="evidence" value="ECO:0007669"/>
    <property type="project" value="InterPro"/>
</dbReference>
<dbReference type="EMBL" id="JABXBU010002230">
    <property type="protein sequence ID" value="KAF8768215.1"/>
    <property type="molecule type" value="Genomic_DNA"/>
</dbReference>
<dbReference type="PANTHER" id="PTHR19229">
    <property type="entry name" value="ATP-BINDING CASSETTE TRANSPORTER SUBFAMILY A ABCA"/>
    <property type="match status" value="1"/>
</dbReference>
<dbReference type="GO" id="GO:0016020">
    <property type="term" value="C:membrane"/>
    <property type="evidence" value="ECO:0007669"/>
    <property type="project" value="UniProtKB-SubCell"/>
</dbReference>
<feature type="transmembrane region" description="Helical" evidence="13">
    <location>
        <begin position="1028"/>
        <end position="1049"/>
    </location>
</feature>
<dbReference type="PROSITE" id="PS50950">
    <property type="entry name" value="ZF_THAP"/>
    <property type="match status" value="1"/>
</dbReference>
<evidence type="ECO:0000256" key="6">
    <source>
        <dbReference type="ARBA" id="ARBA00022833"/>
    </source>
</evidence>
<dbReference type="SMART" id="SM00692">
    <property type="entry name" value="DM3"/>
    <property type="match status" value="1"/>
</dbReference>
<comment type="subcellular location">
    <subcellularLocation>
        <location evidence="1">Membrane</location>
        <topology evidence="1">Multi-pass membrane protein</topology>
    </subcellularLocation>
</comment>
<dbReference type="GO" id="GO:0005524">
    <property type="term" value="F:ATP binding"/>
    <property type="evidence" value="ECO:0007669"/>
    <property type="project" value="UniProtKB-KW"/>
</dbReference>
<comment type="caution">
    <text evidence="16">The sequence shown here is derived from an EMBL/GenBank/DDBJ whole genome shotgun (WGS) entry which is preliminary data.</text>
</comment>
<keyword evidence="9 11" id="KW-0238">DNA-binding</keyword>
<keyword evidence="3" id="KW-0479">Metal-binding</keyword>
<dbReference type="PROSITE" id="PS00211">
    <property type="entry name" value="ABC_TRANSPORTER_1"/>
    <property type="match status" value="1"/>
</dbReference>
<dbReference type="Gene3D" id="3.40.50.300">
    <property type="entry name" value="P-loop containing nucleotide triphosphate hydrolases"/>
    <property type="match status" value="2"/>
</dbReference>
<keyword evidence="8 13" id="KW-1133">Transmembrane helix</keyword>
<evidence type="ECO:0000256" key="7">
    <source>
        <dbReference type="ARBA" id="ARBA00022840"/>
    </source>
</evidence>
<evidence type="ECO:0000256" key="5">
    <source>
        <dbReference type="ARBA" id="ARBA00022771"/>
    </source>
</evidence>
<evidence type="ECO:0000256" key="12">
    <source>
        <dbReference type="SAM" id="MobiDB-lite"/>
    </source>
</evidence>
<name>A0A8T0EDI3_ARGBR</name>
<dbReference type="InterPro" id="IPR013525">
    <property type="entry name" value="ABC2_TM"/>
</dbReference>
<dbReference type="GO" id="GO:0003677">
    <property type="term" value="F:DNA binding"/>
    <property type="evidence" value="ECO:0007669"/>
    <property type="project" value="UniProtKB-UniRule"/>
</dbReference>
<evidence type="ECO:0000259" key="14">
    <source>
        <dbReference type="PROSITE" id="PS50893"/>
    </source>
</evidence>
<dbReference type="SUPFAM" id="SSF52540">
    <property type="entry name" value="P-loop containing nucleoside triphosphate hydrolases"/>
    <property type="match status" value="2"/>
</dbReference>
<feature type="transmembrane region" description="Helical" evidence="13">
    <location>
        <begin position="141"/>
        <end position="165"/>
    </location>
</feature>
<evidence type="ECO:0000313" key="17">
    <source>
        <dbReference type="Proteomes" id="UP000807504"/>
    </source>
</evidence>
<dbReference type="PROSITE" id="PS50893">
    <property type="entry name" value="ABC_TRANSPORTER_2"/>
    <property type="match status" value="2"/>
</dbReference>
<feature type="domain" description="ABC transporter" evidence="14">
    <location>
        <begin position="303"/>
        <end position="536"/>
    </location>
</feature>
<evidence type="ECO:0000256" key="2">
    <source>
        <dbReference type="ARBA" id="ARBA00022692"/>
    </source>
</evidence>
<dbReference type="SUPFAM" id="SSF57716">
    <property type="entry name" value="Glucocorticoid receptor-like (DNA-binding domain)"/>
    <property type="match status" value="1"/>
</dbReference>
<dbReference type="GO" id="GO:0008270">
    <property type="term" value="F:zinc ion binding"/>
    <property type="evidence" value="ECO:0007669"/>
    <property type="project" value="UniProtKB-KW"/>
</dbReference>
<feature type="compositionally biased region" description="Acidic residues" evidence="12">
    <location>
        <begin position="1596"/>
        <end position="1608"/>
    </location>
</feature>
<protein>
    <submittedName>
        <fullName evidence="16">ATP-binding cassette sub-family A member 17 like protein</fullName>
    </submittedName>
</protein>
<keyword evidence="7 16" id="KW-0067">ATP-binding</keyword>
<dbReference type="InterPro" id="IPR003439">
    <property type="entry name" value="ABC_transporter-like_ATP-bd"/>
</dbReference>
<feature type="transmembrane region" description="Helical" evidence="13">
    <location>
        <begin position="836"/>
        <end position="856"/>
    </location>
</feature>
<organism evidence="16 17">
    <name type="scientific">Argiope bruennichi</name>
    <name type="common">Wasp spider</name>
    <name type="synonym">Aranea bruennichi</name>
    <dbReference type="NCBI Taxonomy" id="94029"/>
    <lineage>
        <taxon>Eukaryota</taxon>
        <taxon>Metazoa</taxon>
        <taxon>Ecdysozoa</taxon>
        <taxon>Arthropoda</taxon>
        <taxon>Chelicerata</taxon>
        <taxon>Arachnida</taxon>
        <taxon>Araneae</taxon>
        <taxon>Araneomorphae</taxon>
        <taxon>Entelegynae</taxon>
        <taxon>Araneoidea</taxon>
        <taxon>Araneidae</taxon>
        <taxon>Argiope</taxon>
    </lineage>
</organism>
<dbReference type="InterPro" id="IPR027417">
    <property type="entry name" value="P-loop_NTPase"/>
</dbReference>
<dbReference type="SMART" id="SM00382">
    <property type="entry name" value="AAA"/>
    <property type="match status" value="2"/>
</dbReference>
<evidence type="ECO:0000256" key="13">
    <source>
        <dbReference type="SAM" id="Phobius"/>
    </source>
</evidence>
<feature type="region of interest" description="Disordered" evidence="12">
    <location>
        <begin position="1590"/>
        <end position="1614"/>
    </location>
</feature>
<sequence length="1664" mass="186959">MQHRERRCSGALNDKAGYMSDTISSFQTSLGSACSILMTVYVSCGSEETASRQCAFDIGIGVNTWCDAPKGFDTEEEMVNYYVHQKGDNVDYLTIGTVLRNFQNVFPTSLTYKIRYGGGYSGPKFSTNMKYRVKGPHDKNAYFGVTALLLIYVPACSLLTTKFFLSDASQTNYFLLPTAYKVAICLLPQGGLITAFNIISAYEAGGEGVHWNNLTEFLIAPNINMQRIILIMLLSCIIYVIIIWYVGAVWPWQPGVPKPFYFFLLGCWRRKRGKEGVEESDFIEKKHSSEFFEEEPTDLPKGIVIKNLSKKFHTGLTSKLAVNNVSLNVYEGQITVLLGHNGAGKTTTINMLTGIHAPTSGSALVNNLDILKEKSKIRRSLGVCPQHNVLFDTITVEEHLRIYAAMKGTPWKNIQSEVNPVLDILKLTHKRKVLAKNLSIGMKKKLNLGMALVGGSKILLLDEPTVFMDVEVKRSVWNALMELKQERTIILTTNQMEEADAVADRIAIIAGGELQCYGSSMFLKSKFGIGYQLHIVKDESLKNISSLVTKNIPEAIVTNETAEEVSFHLTETTESEFANLFEKLEEKKVKFGVTVTTMEDVFLKIAEISGKKYGHVDEEVENVETEDVYGDSSTVKLNEHPLRPYLLSFSALLLKRFQYFKRHWSVLVAQLALPFILMCFCLSMIRSNISKFATDYDPLKLDISSVYGDTDGFYYGEKPGTAALTKAYKNVFISNNIRLENVSDPVKYVLDYGKGDIAKYLKRLMVGGTIDEDSNRNLNLTAWFNGEPYHAAPLSLILMHTALLLKVTNSGVIDLTNAPLPERNWVTFEAPAAPRVVAAVFVPLTFAFLTASFALLPIHERATKAKLLQLMCGVPSALYWSAMFFWDFMIHCVVCLLLIIPYAIFVHYAFFGIHSNAIGTSFLLMLLYGCPKYLSASGVRLLFRQKETSASLLLLVDLHINRRLENVSDPVKYVLDYGKENIAKYLKRADGSGTIDEDSNRSISIVMITLLVSENPTQDNIKVDKTNWAFRVFPMFSLTIGLSNLYGLAFDNALCESLSPEVLAMSCNQSTIDSRNPVFGCCEDICKNKCKKFKPLITWDRNACGRDVFALAIAGLAYLAILFLVEYFVNSYIFRAIRYKVSELYVDKYLPRDIVEDSDVLQEEERVHNLIVEKSGSGEEALSVRVLTKVFKPCCAVNQLSFSIRKQECFGLLGVNGAGKTTSFRMLTGDIQPSKGNAYIEEVSLRKNLKEFQSRLGYCPQTDALIDRLTGREMLSLFGRLRGLSESDVETKVNKLIQTIDLVDDADKETQFYSGGNKRKLSFAIALIGSPPVILLDEPTAGVDPISRRKMWNIVSLIRSKPDAAILLTTQRMPTHCAAFGCTNSSRKESCKNKGISFHKFPLTDKILLGRWLVNVRRADFQPTQYSYICSEHFTEEDFEYQPFTNRRGLKKGVIPTRFSYNFHKSGHRKKQGISRKNQKPEMHGEDYTCEPVLIGNDMESNEVQCALVEISMNEKFYSPKQLEALGNDSAASTRLKQKSSHAVSERIAALKESLHAKILLRSLKKQLLNAEIKATNAKRDYYEAKKAMSQVPDVLDSDDSSESETDSPLEKIKSKMEEEELAAQIEEKMLQKQLEEVQMHAANCEKEYYETKYEAKSSISSFS</sequence>
<reference evidence="16" key="2">
    <citation type="submission" date="2020-06" db="EMBL/GenBank/DDBJ databases">
        <authorList>
            <person name="Sheffer M."/>
        </authorList>
    </citation>
    <scope>NUCLEOTIDE SEQUENCE</scope>
</reference>
<evidence type="ECO:0000313" key="16">
    <source>
        <dbReference type="EMBL" id="KAF8768215.1"/>
    </source>
</evidence>
<feature type="transmembrane region" description="Helical" evidence="13">
    <location>
        <begin position="908"/>
        <end position="930"/>
    </location>
</feature>
<feature type="transmembrane region" description="Helical" evidence="13">
    <location>
        <begin position="877"/>
        <end position="902"/>
    </location>
</feature>
<evidence type="ECO:0000256" key="1">
    <source>
        <dbReference type="ARBA" id="ARBA00004141"/>
    </source>
</evidence>
<evidence type="ECO:0000259" key="15">
    <source>
        <dbReference type="PROSITE" id="PS50950"/>
    </source>
</evidence>
<dbReference type="PROSITE" id="PS51257">
    <property type="entry name" value="PROKAR_LIPOPROTEIN"/>
    <property type="match status" value="1"/>
</dbReference>
<feature type="domain" description="THAP-type" evidence="15">
    <location>
        <begin position="1373"/>
        <end position="1459"/>
    </location>
</feature>
<gene>
    <name evidence="16" type="ORF">HNY73_021058</name>
</gene>
<reference evidence="16" key="1">
    <citation type="journal article" date="2020" name="bioRxiv">
        <title>Chromosome-level reference genome of the European wasp spider Argiope bruennichi: a resource for studies on range expansion and evolutionary adaptation.</title>
        <authorList>
            <person name="Sheffer M.M."/>
            <person name="Hoppe A."/>
            <person name="Krehenwinkel H."/>
            <person name="Uhl G."/>
            <person name="Kuss A.W."/>
            <person name="Jensen L."/>
            <person name="Jensen C."/>
            <person name="Gillespie R.G."/>
            <person name="Hoff K.J."/>
            <person name="Prost S."/>
        </authorList>
    </citation>
    <scope>NUCLEOTIDE SEQUENCE</scope>
</reference>
<dbReference type="CDD" id="cd03263">
    <property type="entry name" value="ABC_subfamily_A"/>
    <property type="match status" value="2"/>
</dbReference>
<dbReference type="InterPro" id="IPR017871">
    <property type="entry name" value="ABC_transporter-like_CS"/>
</dbReference>
<dbReference type="Pfam" id="PF05485">
    <property type="entry name" value="THAP"/>
    <property type="match status" value="1"/>
</dbReference>
<dbReference type="InterPro" id="IPR006612">
    <property type="entry name" value="THAP_Znf"/>
</dbReference>
<evidence type="ECO:0000256" key="11">
    <source>
        <dbReference type="PROSITE-ProRule" id="PRU00309"/>
    </source>
</evidence>
<dbReference type="Proteomes" id="UP000807504">
    <property type="component" value="Unassembled WGS sequence"/>
</dbReference>
<keyword evidence="2 13" id="KW-0812">Transmembrane</keyword>
<proteinExistence type="predicted"/>
<dbReference type="InterPro" id="IPR026082">
    <property type="entry name" value="ABCA"/>
</dbReference>